<evidence type="ECO:0000259" key="2">
    <source>
        <dbReference type="PROSITE" id="PS50994"/>
    </source>
</evidence>
<feature type="region of interest" description="Disordered" evidence="1">
    <location>
        <begin position="395"/>
        <end position="422"/>
    </location>
</feature>
<sequence length="645" mass="73186">MLLIRQRTKIVEKDGLLYRICNEGETKQLLLPSVLRKDVLRACHDSLGHQGVKKTLQTIRARCYWPGMSADTEEWCENCDRCTKAKMPPRIRLPLKPMIANTPNQILAVDFTLLDPDLHRKENVLVMTDIFTKYTIAVSTKDQTAETTAKVLMREWFSRFGIPQRLHSDQGRNFESSLIHNLCNLYGITKSKTTPYHTEGNGQAERFNRTLHNLLKTLEPKQKRRWSEHLPEVTYAYNATEHASTGFTPFYLMFGRDPRLPVDFLLGTYSSEDEDNMEGTVVHKWLASHTEALTRAFEKAEESIRKHASTRKDHYDQKAKDKPLDVGARVYLRSHPPGRHKLANAWGDKVYKVISRPNDEGVYQIQPADGSGRTKMVHRRELRLCPLAVHSEPRRRAVNKRNIRQGHSVEPMSDSDSSSVSSSEGEVIVICVTSSPPMGVTTSTTLPPPALHLDNNVSLDNNLFEGVPVLIPVLLENGFIVAVVNVLAATSALCSDSACPEELDLLVENIQHVLASIANKVFYFNKPDLYQHFEDMMMLLGGLEERFRIKYGTDSLETEIILETQSYIFREVLEYFRTVTMATDSAMGKKKILMILNRTKTYAGRALGKDQTMYSLLPLATCRHSCVPYVDFISLSTLSKFTNAH</sequence>
<dbReference type="Proteomes" id="UP000230750">
    <property type="component" value="Unassembled WGS sequence"/>
</dbReference>
<evidence type="ECO:0000256" key="1">
    <source>
        <dbReference type="SAM" id="MobiDB-lite"/>
    </source>
</evidence>
<organism evidence="3 4">
    <name type="scientific">Stichopus japonicus</name>
    <name type="common">Sea cucumber</name>
    <dbReference type="NCBI Taxonomy" id="307972"/>
    <lineage>
        <taxon>Eukaryota</taxon>
        <taxon>Metazoa</taxon>
        <taxon>Echinodermata</taxon>
        <taxon>Eleutherozoa</taxon>
        <taxon>Echinozoa</taxon>
        <taxon>Holothuroidea</taxon>
        <taxon>Aspidochirotacea</taxon>
        <taxon>Aspidochirotida</taxon>
        <taxon>Stichopodidae</taxon>
        <taxon>Apostichopus</taxon>
    </lineage>
</organism>
<dbReference type="InterPro" id="IPR036397">
    <property type="entry name" value="RNaseH_sf"/>
</dbReference>
<evidence type="ECO:0000313" key="4">
    <source>
        <dbReference type="Proteomes" id="UP000230750"/>
    </source>
</evidence>
<dbReference type="FunFam" id="3.30.420.10:FF:000032">
    <property type="entry name" value="Retrovirus-related Pol polyprotein from transposon 297-like Protein"/>
    <property type="match status" value="1"/>
</dbReference>
<proteinExistence type="predicted"/>
<dbReference type="PANTHER" id="PTHR37984">
    <property type="entry name" value="PROTEIN CBG26694"/>
    <property type="match status" value="1"/>
</dbReference>
<accession>A0A2G8JQ11</accession>
<evidence type="ECO:0000313" key="3">
    <source>
        <dbReference type="EMBL" id="PIK37871.1"/>
    </source>
</evidence>
<dbReference type="Pfam" id="PF00665">
    <property type="entry name" value="rve"/>
    <property type="match status" value="1"/>
</dbReference>
<dbReference type="PROSITE" id="PS50994">
    <property type="entry name" value="INTEGRASE"/>
    <property type="match status" value="1"/>
</dbReference>
<reference evidence="3 4" key="1">
    <citation type="journal article" date="2017" name="PLoS Biol.">
        <title>The sea cucumber genome provides insights into morphological evolution and visceral regeneration.</title>
        <authorList>
            <person name="Zhang X."/>
            <person name="Sun L."/>
            <person name="Yuan J."/>
            <person name="Sun Y."/>
            <person name="Gao Y."/>
            <person name="Zhang L."/>
            <person name="Li S."/>
            <person name="Dai H."/>
            <person name="Hamel J.F."/>
            <person name="Liu C."/>
            <person name="Yu Y."/>
            <person name="Liu S."/>
            <person name="Lin W."/>
            <person name="Guo K."/>
            <person name="Jin S."/>
            <person name="Xu P."/>
            <person name="Storey K.B."/>
            <person name="Huan P."/>
            <person name="Zhang T."/>
            <person name="Zhou Y."/>
            <person name="Zhang J."/>
            <person name="Lin C."/>
            <person name="Li X."/>
            <person name="Xing L."/>
            <person name="Huo D."/>
            <person name="Sun M."/>
            <person name="Wang L."/>
            <person name="Mercier A."/>
            <person name="Li F."/>
            <person name="Yang H."/>
            <person name="Xiang J."/>
        </authorList>
    </citation>
    <scope>NUCLEOTIDE SEQUENCE [LARGE SCALE GENOMIC DNA]</scope>
    <source>
        <strain evidence="3">Shaxun</strain>
        <tissue evidence="3">Muscle</tissue>
    </source>
</reference>
<gene>
    <name evidence="3" type="ORF">BSL78_25294</name>
</gene>
<feature type="domain" description="Integrase catalytic" evidence="2">
    <location>
        <begin position="99"/>
        <end position="257"/>
    </location>
</feature>
<dbReference type="InterPro" id="IPR041588">
    <property type="entry name" value="Integrase_H2C2"/>
</dbReference>
<dbReference type="GO" id="GO:0015074">
    <property type="term" value="P:DNA integration"/>
    <property type="evidence" value="ECO:0007669"/>
    <property type="project" value="InterPro"/>
</dbReference>
<protein>
    <submittedName>
        <fullName evidence="3">Transposon Ty3-I Gag-Pol polyprotein</fullName>
    </submittedName>
</protein>
<dbReference type="InterPro" id="IPR012337">
    <property type="entry name" value="RNaseH-like_sf"/>
</dbReference>
<comment type="caution">
    <text evidence="3">The sequence shown here is derived from an EMBL/GenBank/DDBJ whole genome shotgun (WGS) entry which is preliminary data.</text>
</comment>
<dbReference type="AlphaFoldDB" id="A0A2G8JQ11"/>
<dbReference type="Gene3D" id="3.30.420.10">
    <property type="entry name" value="Ribonuclease H-like superfamily/Ribonuclease H"/>
    <property type="match status" value="1"/>
</dbReference>
<keyword evidence="4" id="KW-1185">Reference proteome</keyword>
<dbReference type="InterPro" id="IPR050951">
    <property type="entry name" value="Retrovirus_Pol_polyprotein"/>
</dbReference>
<dbReference type="EMBL" id="MRZV01001437">
    <property type="protein sequence ID" value="PIK37871.1"/>
    <property type="molecule type" value="Genomic_DNA"/>
</dbReference>
<dbReference type="Gene3D" id="1.10.340.70">
    <property type="match status" value="1"/>
</dbReference>
<name>A0A2G8JQ11_STIJA</name>
<dbReference type="Pfam" id="PF17921">
    <property type="entry name" value="Integrase_H2C2"/>
    <property type="match status" value="1"/>
</dbReference>
<dbReference type="PANTHER" id="PTHR37984:SF15">
    <property type="entry name" value="INTEGRASE CATALYTIC DOMAIN-CONTAINING PROTEIN"/>
    <property type="match status" value="1"/>
</dbReference>
<dbReference type="GO" id="GO:0003676">
    <property type="term" value="F:nucleic acid binding"/>
    <property type="evidence" value="ECO:0007669"/>
    <property type="project" value="InterPro"/>
</dbReference>
<dbReference type="SUPFAM" id="SSF53098">
    <property type="entry name" value="Ribonuclease H-like"/>
    <property type="match status" value="1"/>
</dbReference>
<dbReference type="FunFam" id="1.10.340.70:FF:000001">
    <property type="entry name" value="Retrovirus-related Pol polyprotein from transposon gypsy-like Protein"/>
    <property type="match status" value="1"/>
</dbReference>
<dbReference type="InterPro" id="IPR001584">
    <property type="entry name" value="Integrase_cat-core"/>
</dbReference>